<dbReference type="GO" id="GO:0035925">
    <property type="term" value="F:mRNA 3'-UTR AU-rich region binding"/>
    <property type="evidence" value="ECO:0007669"/>
    <property type="project" value="TreeGrafter"/>
</dbReference>
<dbReference type="Pfam" id="PF00107">
    <property type="entry name" value="ADH_zinc_N"/>
    <property type="match status" value="1"/>
</dbReference>
<proteinExistence type="predicted"/>
<dbReference type="EMBL" id="CAFAAI010000180">
    <property type="protein sequence ID" value="CAB4801823.1"/>
    <property type="molecule type" value="Genomic_DNA"/>
</dbReference>
<dbReference type="SUPFAM" id="SSF51735">
    <property type="entry name" value="NAD(P)-binding Rossmann-fold domains"/>
    <property type="match status" value="1"/>
</dbReference>
<dbReference type="InterPro" id="IPR020843">
    <property type="entry name" value="ER"/>
</dbReference>
<dbReference type="Gene3D" id="3.40.50.720">
    <property type="entry name" value="NAD(P)-binding Rossmann-like Domain"/>
    <property type="match status" value="1"/>
</dbReference>
<dbReference type="AlphaFoldDB" id="A0A6J6Y1A4"/>
<dbReference type="Gene3D" id="3.90.180.10">
    <property type="entry name" value="Medium-chain alcohol dehydrogenases, catalytic domain"/>
    <property type="match status" value="1"/>
</dbReference>
<dbReference type="GO" id="GO:0070402">
    <property type="term" value="F:NADPH binding"/>
    <property type="evidence" value="ECO:0007669"/>
    <property type="project" value="TreeGrafter"/>
</dbReference>
<dbReference type="GO" id="GO:0005829">
    <property type="term" value="C:cytosol"/>
    <property type="evidence" value="ECO:0007669"/>
    <property type="project" value="TreeGrafter"/>
</dbReference>
<dbReference type="GO" id="GO:0003960">
    <property type="term" value="F:quinone reductase (NADPH) activity"/>
    <property type="evidence" value="ECO:0007669"/>
    <property type="project" value="TreeGrafter"/>
</dbReference>
<dbReference type="SUPFAM" id="SSF50129">
    <property type="entry name" value="GroES-like"/>
    <property type="match status" value="1"/>
</dbReference>
<reference evidence="4" key="1">
    <citation type="submission" date="2020-05" db="EMBL/GenBank/DDBJ databases">
        <authorList>
            <person name="Chiriac C."/>
            <person name="Salcher M."/>
            <person name="Ghai R."/>
            <person name="Kavagutti S V."/>
        </authorList>
    </citation>
    <scope>NUCLEOTIDE SEQUENCE</scope>
</reference>
<feature type="domain" description="Enoyl reductase (ER)" evidence="3">
    <location>
        <begin position="10"/>
        <end position="321"/>
    </location>
</feature>
<sequence length="323" mass="33730">MKAAVYYSTGGPEVFRYEEVADPVIRDNSVLIQVGAVGIQGGDVLNRQGGALASNPHIVGYQVGGVVIATGPKVTTLQVGQKVAATMAFGSHAELVSVPETSAFAVPDSMSVHDAAGIPIEFGTADDCLFEFGGLQAGETVLIQAGASGVGLAAIQLAKQAGASMVLATASSDDRLDRLRDYGLDHGINYSNTDVAAQVMRITEGKGVNLVVDSVGGKTLEASIASLAYRGRVSWVGRAGREEQAPEIWPIMMKNGSIHGVFLGAELAMNPVRTRAMIEGLIARIAAGQLTVVTDKVFPLAEAEAAHRYIESRQAFGRVLLVP</sequence>
<dbReference type="InterPro" id="IPR013154">
    <property type="entry name" value="ADH-like_N"/>
</dbReference>
<organism evidence="4">
    <name type="scientific">freshwater metagenome</name>
    <dbReference type="NCBI Taxonomy" id="449393"/>
    <lineage>
        <taxon>unclassified sequences</taxon>
        <taxon>metagenomes</taxon>
        <taxon>ecological metagenomes</taxon>
    </lineage>
</organism>
<dbReference type="PANTHER" id="PTHR48106">
    <property type="entry name" value="QUINONE OXIDOREDUCTASE PIG3-RELATED"/>
    <property type="match status" value="1"/>
</dbReference>
<dbReference type="Pfam" id="PF08240">
    <property type="entry name" value="ADH_N"/>
    <property type="match status" value="1"/>
</dbReference>
<name>A0A6J6Y1A4_9ZZZZ</name>
<dbReference type="InterPro" id="IPR013149">
    <property type="entry name" value="ADH-like_C"/>
</dbReference>
<dbReference type="PANTHER" id="PTHR48106:SF13">
    <property type="entry name" value="QUINONE OXIDOREDUCTASE-RELATED"/>
    <property type="match status" value="1"/>
</dbReference>
<protein>
    <submittedName>
        <fullName evidence="4">Unannotated protein</fullName>
    </submittedName>
</protein>
<gene>
    <name evidence="4" type="ORF">UFOPK2992_01064</name>
</gene>
<dbReference type="SMART" id="SM00829">
    <property type="entry name" value="PKS_ER"/>
    <property type="match status" value="1"/>
</dbReference>
<dbReference type="InterPro" id="IPR011032">
    <property type="entry name" value="GroES-like_sf"/>
</dbReference>
<dbReference type="InterPro" id="IPR036291">
    <property type="entry name" value="NAD(P)-bd_dom_sf"/>
</dbReference>
<evidence type="ECO:0000256" key="2">
    <source>
        <dbReference type="ARBA" id="ARBA00023002"/>
    </source>
</evidence>
<keyword evidence="2" id="KW-0560">Oxidoreductase</keyword>
<evidence type="ECO:0000256" key="1">
    <source>
        <dbReference type="ARBA" id="ARBA00022857"/>
    </source>
</evidence>
<accession>A0A6J6Y1A4</accession>
<evidence type="ECO:0000259" key="3">
    <source>
        <dbReference type="SMART" id="SM00829"/>
    </source>
</evidence>
<evidence type="ECO:0000313" key="4">
    <source>
        <dbReference type="EMBL" id="CAB4801823.1"/>
    </source>
</evidence>
<keyword evidence="1" id="KW-0521">NADP</keyword>